<organism evidence="2">
    <name type="scientific">Mytilinidion resinicola</name>
    <dbReference type="NCBI Taxonomy" id="574789"/>
    <lineage>
        <taxon>Eukaryota</taxon>
        <taxon>Fungi</taxon>
        <taxon>Dikarya</taxon>
        <taxon>Ascomycota</taxon>
        <taxon>Pezizomycotina</taxon>
        <taxon>Dothideomycetes</taxon>
        <taxon>Pleosporomycetidae</taxon>
        <taxon>Mytilinidiales</taxon>
        <taxon>Mytilinidiaceae</taxon>
        <taxon>Mytilinidion</taxon>
    </lineage>
</organism>
<dbReference type="Proteomes" id="UP000504636">
    <property type="component" value="Unplaced"/>
</dbReference>
<evidence type="ECO:0008006" key="5">
    <source>
        <dbReference type="Google" id="ProtNLM"/>
    </source>
</evidence>
<feature type="chain" id="PRO_5044629684" description="Inhibitor I9 domain-containing protein" evidence="1">
    <location>
        <begin position="22"/>
        <end position="126"/>
    </location>
</feature>
<dbReference type="AlphaFoldDB" id="A0A6A6Z9K7"/>
<dbReference type="GeneID" id="54468283"/>
<reference evidence="4" key="3">
    <citation type="submission" date="2025-04" db="UniProtKB">
        <authorList>
            <consortium name="RefSeq"/>
        </authorList>
    </citation>
    <scope>IDENTIFICATION</scope>
    <source>
        <strain evidence="4">CBS 304.34</strain>
    </source>
</reference>
<keyword evidence="1" id="KW-0732">Signal</keyword>
<dbReference type="EMBL" id="MU003692">
    <property type="protein sequence ID" value="KAF2816897.1"/>
    <property type="molecule type" value="Genomic_DNA"/>
</dbReference>
<keyword evidence="3" id="KW-1185">Reference proteome</keyword>
<feature type="signal peptide" evidence="1">
    <location>
        <begin position="1"/>
        <end position="21"/>
    </location>
</feature>
<reference evidence="4" key="2">
    <citation type="submission" date="2020-04" db="EMBL/GenBank/DDBJ databases">
        <authorList>
            <consortium name="NCBI Genome Project"/>
        </authorList>
    </citation>
    <scope>NUCLEOTIDE SEQUENCE</scope>
    <source>
        <strain evidence="4">CBS 304.34</strain>
    </source>
</reference>
<evidence type="ECO:0000313" key="3">
    <source>
        <dbReference type="Proteomes" id="UP000504636"/>
    </source>
</evidence>
<gene>
    <name evidence="2 4" type="ORF">BDZ99DRAFT_564719</name>
</gene>
<evidence type="ECO:0000313" key="2">
    <source>
        <dbReference type="EMBL" id="KAF2816897.1"/>
    </source>
</evidence>
<reference evidence="2 4" key="1">
    <citation type="journal article" date="2020" name="Stud. Mycol.">
        <title>101 Dothideomycetes genomes: a test case for predicting lifestyles and emergence of pathogens.</title>
        <authorList>
            <person name="Haridas S."/>
            <person name="Albert R."/>
            <person name="Binder M."/>
            <person name="Bloem J."/>
            <person name="Labutti K."/>
            <person name="Salamov A."/>
            <person name="Andreopoulos B."/>
            <person name="Baker S."/>
            <person name="Barry K."/>
            <person name="Bills G."/>
            <person name="Bluhm B."/>
            <person name="Cannon C."/>
            <person name="Castanera R."/>
            <person name="Culley D."/>
            <person name="Daum C."/>
            <person name="Ezra D."/>
            <person name="Gonzalez J."/>
            <person name="Henrissat B."/>
            <person name="Kuo A."/>
            <person name="Liang C."/>
            <person name="Lipzen A."/>
            <person name="Lutzoni F."/>
            <person name="Magnuson J."/>
            <person name="Mondo S."/>
            <person name="Nolan M."/>
            <person name="Ohm R."/>
            <person name="Pangilinan J."/>
            <person name="Park H.-J."/>
            <person name="Ramirez L."/>
            <person name="Alfaro M."/>
            <person name="Sun H."/>
            <person name="Tritt A."/>
            <person name="Yoshinaga Y."/>
            <person name="Zwiers L.-H."/>
            <person name="Turgeon B."/>
            <person name="Goodwin S."/>
            <person name="Spatafora J."/>
            <person name="Crous P."/>
            <person name="Grigoriev I."/>
        </authorList>
    </citation>
    <scope>NUCLEOTIDE SEQUENCE</scope>
    <source>
        <strain evidence="2 4">CBS 304.34</strain>
    </source>
</reference>
<evidence type="ECO:0000313" key="4">
    <source>
        <dbReference type="RefSeq" id="XP_033583861.1"/>
    </source>
</evidence>
<dbReference type="OrthoDB" id="3755269at2759"/>
<protein>
    <recommendedName>
        <fullName evidence="5">Inhibitor I9 domain-containing protein</fullName>
    </recommendedName>
</protein>
<name>A0A6A6Z9K7_9PEZI</name>
<accession>A0A6A6Z9K7</accession>
<sequence length="126" mass="13626">MRVPPLLHPLTLLVSLSLTIAFPTHLIHRQDCTGLTNTTNCAGDALRVVIVTYPSTTPASAHTLLQEVVAASGGTLRYEYDDPEILYGFSAAVPEKVLQLFMAYGKGFGMGVVDVVCDLRSCLEYP</sequence>
<evidence type="ECO:0000256" key="1">
    <source>
        <dbReference type="SAM" id="SignalP"/>
    </source>
</evidence>
<dbReference type="RefSeq" id="XP_033583861.1">
    <property type="nucleotide sequence ID" value="XM_033727390.1"/>
</dbReference>
<proteinExistence type="predicted"/>